<dbReference type="Proteomes" id="UP001218412">
    <property type="component" value="Chromosome"/>
</dbReference>
<gene>
    <name evidence="1" type="ORF">JHW45_10455</name>
</gene>
<proteinExistence type="predicted"/>
<evidence type="ECO:0000313" key="1">
    <source>
        <dbReference type="EMBL" id="WCR09541.1"/>
    </source>
</evidence>
<dbReference type="EMBL" id="CP067134">
    <property type="protein sequence ID" value="WCR09541.1"/>
    <property type="molecule type" value="Genomic_DNA"/>
</dbReference>
<dbReference type="RefSeq" id="WP_272857653.1">
    <property type="nucleotide sequence ID" value="NZ_CP067134.1"/>
</dbReference>
<reference evidence="1 2" key="1">
    <citation type="submission" date="2021-01" db="EMBL/GenBank/DDBJ databases">
        <title>Biogeographic distribution of Paracoccus.</title>
        <authorList>
            <person name="Hollensteiner J."/>
            <person name="Leineberger J."/>
            <person name="Brinkhoff T."/>
            <person name="Daniel R."/>
        </authorList>
    </citation>
    <scope>NUCLEOTIDE SEQUENCE [LARGE SCALE GENOMIC DNA]</scope>
    <source>
        <strain evidence="1 2">LMG25392</strain>
    </source>
</reference>
<keyword evidence="2" id="KW-1185">Reference proteome</keyword>
<evidence type="ECO:0000313" key="2">
    <source>
        <dbReference type="Proteomes" id="UP001218412"/>
    </source>
</evidence>
<name>A0ABY7SR98_9RHOB</name>
<organism evidence="1 2">
    <name type="scientific">Paracoccus stylophorae</name>
    <dbReference type="NCBI Taxonomy" id="659350"/>
    <lineage>
        <taxon>Bacteria</taxon>
        <taxon>Pseudomonadati</taxon>
        <taxon>Pseudomonadota</taxon>
        <taxon>Alphaproteobacteria</taxon>
        <taxon>Rhodobacterales</taxon>
        <taxon>Paracoccaceae</taxon>
        <taxon>Paracoccus</taxon>
    </lineage>
</organism>
<sequence length="213" mass="23642">MTETLRFRRLRFEVLETVRGASPVGWRSELHRRAWRRVLDDDLPGAIIIEDGARLMPGFVRFLQSGGYLHADLTQFCYDRARVWRWGGCDASPGVRLRPLAAGAGLSSGYALSQRGARQLLDGAGAAQDPERSRQAVWPRDVARLDTLVSRPRLVAPPDWLADADREVAPAMLHGERDAAAVERPQSAADRLRGLARGPLSRELSRAELSHGF</sequence>
<protein>
    <submittedName>
        <fullName evidence="1">Uncharacterized protein</fullName>
    </submittedName>
</protein>
<accession>A0ABY7SR98</accession>